<reference evidence="3" key="1">
    <citation type="journal article" date="2019" name="Int. J. Syst. Evol. Microbiol.">
        <title>The Global Catalogue of Microorganisms (GCM) 10K type strain sequencing project: providing services to taxonomists for standard genome sequencing and annotation.</title>
        <authorList>
            <consortium name="The Broad Institute Genomics Platform"/>
            <consortium name="The Broad Institute Genome Sequencing Center for Infectious Disease"/>
            <person name="Wu L."/>
            <person name="Ma J."/>
        </authorList>
    </citation>
    <scope>NUCLEOTIDE SEQUENCE [LARGE SCALE GENOMIC DNA]</scope>
    <source>
        <strain evidence="3">JCM 9651</strain>
    </source>
</reference>
<gene>
    <name evidence="2" type="ORF">GCM10020367_24090</name>
</gene>
<keyword evidence="3" id="KW-1185">Reference proteome</keyword>
<evidence type="ECO:0000313" key="3">
    <source>
        <dbReference type="Proteomes" id="UP001499990"/>
    </source>
</evidence>
<comment type="caution">
    <text evidence="2">The sequence shown here is derived from an EMBL/GenBank/DDBJ whole genome shotgun (WGS) entry which is preliminary data.</text>
</comment>
<name>A0ABP6S9Y2_9ACTN</name>
<dbReference type="Proteomes" id="UP001499990">
    <property type="component" value="Unassembled WGS sequence"/>
</dbReference>
<evidence type="ECO:0000256" key="1">
    <source>
        <dbReference type="SAM" id="MobiDB-lite"/>
    </source>
</evidence>
<feature type="region of interest" description="Disordered" evidence="1">
    <location>
        <begin position="1"/>
        <end position="51"/>
    </location>
</feature>
<accession>A0ABP6S9Y2</accession>
<sequence length="73" mass="8245">MRRAPPNLGGERHYAKAAREAHHRPGRLMRLVPEPDNPMEDHWATSRSASAAVPMLVRDTDTRCDKERDGWGG</sequence>
<dbReference type="RefSeq" id="WP_345036439.1">
    <property type="nucleotide sequence ID" value="NZ_BAAAYL010000001.1"/>
</dbReference>
<protein>
    <submittedName>
        <fullName evidence="2">Uncharacterized protein</fullName>
    </submittedName>
</protein>
<feature type="compositionally biased region" description="Basic and acidic residues" evidence="1">
    <location>
        <begin position="10"/>
        <end position="20"/>
    </location>
</feature>
<dbReference type="EMBL" id="BAAAYL010000001">
    <property type="protein sequence ID" value="GAA3371814.1"/>
    <property type="molecule type" value="Genomic_DNA"/>
</dbReference>
<evidence type="ECO:0000313" key="2">
    <source>
        <dbReference type="EMBL" id="GAA3371814.1"/>
    </source>
</evidence>
<proteinExistence type="predicted"/>
<organism evidence="2 3">
    <name type="scientific">Streptomyces sannanensis</name>
    <dbReference type="NCBI Taxonomy" id="285536"/>
    <lineage>
        <taxon>Bacteria</taxon>
        <taxon>Bacillati</taxon>
        <taxon>Actinomycetota</taxon>
        <taxon>Actinomycetes</taxon>
        <taxon>Kitasatosporales</taxon>
        <taxon>Streptomycetaceae</taxon>
        <taxon>Streptomyces</taxon>
    </lineage>
</organism>